<dbReference type="OrthoDB" id="9423317at2759"/>
<dbReference type="GO" id="GO:0005576">
    <property type="term" value="C:extracellular region"/>
    <property type="evidence" value="ECO:0007669"/>
    <property type="project" value="UniProtKB-SubCell"/>
</dbReference>
<keyword evidence="5" id="KW-1015">Disulfide bond</keyword>
<comment type="subcellular location">
    <subcellularLocation>
        <location evidence="1 8">Secreted</location>
    </subcellularLocation>
</comment>
<dbReference type="InterPro" id="IPR005469">
    <property type="entry name" value="Avidin"/>
</dbReference>
<evidence type="ECO:0000256" key="1">
    <source>
        <dbReference type="ARBA" id="ARBA00004613"/>
    </source>
</evidence>
<gene>
    <name evidence="9" type="ORF">HGM15179_022431</name>
</gene>
<dbReference type="AlphaFoldDB" id="A0A8K1D4Y2"/>
<evidence type="ECO:0000313" key="10">
    <source>
        <dbReference type="Proteomes" id="UP000796761"/>
    </source>
</evidence>
<evidence type="ECO:0000256" key="2">
    <source>
        <dbReference type="ARBA" id="ARBA00006297"/>
    </source>
</evidence>
<protein>
    <recommendedName>
        <fullName evidence="8">Avidin</fullName>
    </recommendedName>
</protein>
<dbReference type="InterPro" id="IPR051764">
    <property type="entry name" value="Avidin/Streptavidin-rel"/>
</dbReference>
<evidence type="ECO:0000256" key="8">
    <source>
        <dbReference type="RuleBase" id="RU369114"/>
    </source>
</evidence>
<comment type="subunit">
    <text evidence="8">Homotetramer.</text>
</comment>
<accession>A0A8K1D4Y2</accession>
<dbReference type="EMBL" id="SWJQ01018617">
    <property type="protein sequence ID" value="TRZ04676.1"/>
    <property type="molecule type" value="Genomic_DNA"/>
</dbReference>
<keyword evidence="4 8" id="KW-0732">Signal</keyword>
<dbReference type="Proteomes" id="UP000796761">
    <property type="component" value="Unassembled WGS sequence"/>
</dbReference>
<dbReference type="PRINTS" id="PR00709">
    <property type="entry name" value="AVIDIN"/>
</dbReference>
<organism evidence="9 10">
    <name type="scientific">Zosterops borbonicus</name>
    <dbReference type="NCBI Taxonomy" id="364589"/>
    <lineage>
        <taxon>Eukaryota</taxon>
        <taxon>Metazoa</taxon>
        <taxon>Chordata</taxon>
        <taxon>Craniata</taxon>
        <taxon>Vertebrata</taxon>
        <taxon>Euteleostomi</taxon>
        <taxon>Archelosauria</taxon>
        <taxon>Archosauria</taxon>
        <taxon>Dinosauria</taxon>
        <taxon>Saurischia</taxon>
        <taxon>Theropoda</taxon>
        <taxon>Coelurosauria</taxon>
        <taxon>Aves</taxon>
        <taxon>Neognathae</taxon>
        <taxon>Neoaves</taxon>
        <taxon>Telluraves</taxon>
        <taxon>Australaves</taxon>
        <taxon>Passeriformes</taxon>
        <taxon>Sylvioidea</taxon>
        <taxon>Zosteropidae</taxon>
        <taxon>Zosterops</taxon>
    </lineage>
</organism>
<comment type="function">
    <text evidence="8">Forms a strong non-covalent specific complex with biotin.</text>
</comment>
<dbReference type="SUPFAM" id="SSF50876">
    <property type="entry name" value="Avidin/streptavidin"/>
    <property type="match status" value="1"/>
</dbReference>
<comment type="caution">
    <text evidence="9">The sequence shown here is derived from an EMBL/GenBank/DDBJ whole genome shotgun (WGS) entry which is preliminary data.</text>
</comment>
<keyword evidence="3 8" id="KW-0964">Secreted</keyword>
<comment type="similarity">
    <text evidence="2 8">Belongs to the avidin/streptavidin family.</text>
</comment>
<evidence type="ECO:0000256" key="3">
    <source>
        <dbReference type="ARBA" id="ARBA00022525"/>
    </source>
</evidence>
<dbReference type="Pfam" id="PF01382">
    <property type="entry name" value="Avidin"/>
    <property type="match status" value="1"/>
</dbReference>
<name>A0A8K1D4Y2_9PASS</name>
<evidence type="ECO:0000313" key="9">
    <source>
        <dbReference type="EMBL" id="TRZ04676.1"/>
    </source>
</evidence>
<evidence type="ECO:0000256" key="7">
    <source>
        <dbReference type="ARBA" id="ARBA00023267"/>
    </source>
</evidence>
<keyword evidence="10" id="KW-1185">Reference proteome</keyword>
<feature type="non-terminal residue" evidence="9">
    <location>
        <position position="1"/>
    </location>
</feature>
<dbReference type="Gene3D" id="2.40.128.30">
    <property type="entry name" value="Avidin-like"/>
    <property type="match status" value="1"/>
</dbReference>
<evidence type="ECO:0000256" key="5">
    <source>
        <dbReference type="ARBA" id="ARBA00023157"/>
    </source>
</evidence>
<dbReference type="InterPro" id="IPR036896">
    <property type="entry name" value="Avidin-like_sf"/>
</dbReference>
<dbReference type="PANTHER" id="PTHR34399:SF3">
    <property type="entry name" value="AVID PROTEIN-RELATED"/>
    <property type="match status" value="1"/>
</dbReference>
<dbReference type="GO" id="GO:0009374">
    <property type="term" value="F:biotin binding"/>
    <property type="evidence" value="ECO:0007669"/>
    <property type="project" value="UniProtKB-UniRule"/>
</dbReference>
<keyword evidence="7 8" id="KW-0092">Biotin</keyword>
<evidence type="ECO:0000256" key="4">
    <source>
        <dbReference type="ARBA" id="ARBA00022729"/>
    </source>
</evidence>
<keyword evidence="6 8" id="KW-0325">Glycoprotein</keyword>
<proteinExistence type="inferred from homology"/>
<dbReference type="PANTHER" id="PTHR34399">
    <property type="entry name" value="AVIDIN-RELATED"/>
    <property type="match status" value="1"/>
</dbReference>
<reference evidence="9" key="1">
    <citation type="submission" date="2019-04" db="EMBL/GenBank/DDBJ databases">
        <title>Genome assembly of Zosterops borbonicus 15179.</title>
        <authorList>
            <person name="Leroy T."/>
            <person name="Anselmetti Y."/>
            <person name="Tilak M.-K."/>
            <person name="Nabholz B."/>
        </authorList>
    </citation>
    <scope>NUCLEOTIDE SEQUENCE</scope>
    <source>
        <strain evidence="9">HGM_15179</strain>
        <tissue evidence="9">Muscle</tissue>
    </source>
</reference>
<sequence>STTAFVAQCFVDHCGKETLETMWLLWEDVLLHKDTWKATRVGYNKFKRLE</sequence>
<dbReference type="InterPro" id="IPR005468">
    <property type="entry name" value="Avidin/str"/>
</dbReference>
<evidence type="ECO:0000256" key="6">
    <source>
        <dbReference type="ARBA" id="ARBA00023180"/>
    </source>
</evidence>